<dbReference type="GeneTree" id="ENSGT00940000157717"/>
<feature type="region of interest" description="Disordered" evidence="14">
    <location>
        <begin position="55"/>
        <end position="86"/>
    </location>
</feature>
<dbReference type="GO" id="GO:0005509">
    <property type="term" value="F:calcium ion binding"/>
    <property type="evidence" value="ECO:0007669"/>
    <property type="project" value="InterPro"/>
</dbReference>
<evidence type="ECO:0000256" key="11">
    <source>
        <dbReference type="PIRSR" id="PIRSR601382-1"/>
    </source>
</evidence>
<evidence type="ECO:0000256" key="2">
    <source>
        <dbReference type="ARBA" id="ARBA00007658"/>
    </source>
</evidence>
<dbReference type="Gene3D" id="1.50.10.10">
    <property type="match status" value="1"/>
</dbReference>
<evidence type="ECO:0000256" key="13">
    <source>
        <dbReference type="RuleBase" id="RU361193"/>
    </source>
</evidence>
<gene>
    <name evidence="15" type="primary">EDEM1</name>
    <name evidence="17" type="synonym">edem1</name>
</gene>
<dbReference type="GO" id="GO:0006986">
    <property type="term" value="P:response to unfolded protein"/>
    <property type="evidence" value="ECO:0007669"/>
    <property type="project" value="UniProtKB-KW"/>
</dbReference>
<dbReference type="GO" id="GO:0044322">
    <property type="term" value="C:endoplasmic reticulum quality control compartment"/>
    <property type="evidence" value="ECO:0007669"/>
    <property type="project" value="GOC"/>
</dbReference>
<comment type="cofactor">
    <cofactor evidence="12">
        <name>Ca(2+)</name>
        <dbReference type="ChEBI" id="CHEBI:29108"/>
    </cofactor>
</comment>
<keyword evidence="13" id="KW-0326">Glycosidase</keyword>
<dbReference type="InterPro" id="IPR036026">
    <property type="entry name" value="Seven-hairpin_glycosidases"/>
</dbReference>
<feature type="active site" description="Proton donor" evidence="11">
    <location>
        <position position="458"/>
    </location>
</feature>
<dbReference type="Bgee" id="ENSSSAG00000043481">
    <property type="expression patterns" value="Expressed in gill and 25 other cell types or tissues"/>
</dbReference>
<evidence type="ECO:0000256" key="4">
    <source>
        <dbReference type="ARBA" id="ARBA00022824"/>
    </source>
</evidence>
<sequence>MQWKSILVGLVVHRLTFSCLLWLAFGLGPSWGFNFPLNLNKLQLFNEDDGTSSSDNSWSQRIHGHGDAQSRTSCAKLGEENSPKKSSYLSLFEGDRDEYDRRYSSFPDTLKLKMKGMAKDMFFFGYDNYMKYAFPEDELNPIDCQGRGPDVLNPSNININDVLGNYSLTLIDTLDTLLVLGNVSEFHRAVKLVIDTVSFDKDSTVQVFEANIRILGSLISAHILLTDPKHPFGDVGLDDYDNELLHLAHDLAVRLLPAFENTSTGIPHPRVNLKSGVSPDSINETCTSGAGSLLVEFGILSRLIGDSTFEWVARRAVRALWNLRSNETGLLGNVVNIQTGQWVGMQSGLGAGMDSFYEYLLKSYILFGEKEDYLMFQASYESIQNHLRMGRESCNEGEGDPPLYVNVNMFNGQIMNTWIDSLQAFFPGLLVLNGDVEEAICMHAFYYAIWKRFGALPERYNWQLQAPDVLFYPLRPELVESTYLLYQATKNPFYLHVGMDILESLEKNAKVRCGYATLHHVVDKSKEGRMESFFLSETCKYLYLLFDDDNPLHKSENKYIFTTEGHVVPIDARFREKQWNDLFPCEEGVVTDQESSNGSFSINNSNCDRVSEERRYSLPLKSVYMRQIDHMVGLF</sequence>
<feature type="binding site" evidence="12">
    <location>
        <position position="563"/>
    </location>
    <ligand>
        <name>Ca(2+)</name>
        <dbReference type="ChEBI" id="CHEBI:29108"/>
    </ligand>
</feature>
<feature type="active site" description="Proton donor" evidence="11">
    <location>
        <position position="209"/>
    </location>
</feature>
<evidence type="ECO:0000256" key="12">
    <source>
        <dbReference type="PIRSR" id="PIRSR601382-2"/>
    </source>
</evidence>
<keyword evidence="5" id="KW-0735">Signal-anchor</keyword>
<feature type="active site" evidence="11">
    <location>
        <position position="354"/>
    </location>
</feature>
<keyword evidence="16" id="KW-1185">Reference proteome</keyword>
<keyword evidence="12" id="KW-0106">Calcium</keyword>
<dbReference type="FunFam" id="1.50.10.10:FF:000016">
    <property type="entry name" value="alpha-1,2-Mannosidase"/>
    <property type="match status" value="1"/>
</dbReference>
<dbReference type="EC" id="3.2.1.-" evidence="13"/>
<accession>C0H9J0</accession>
<keyword evidence="3" id="KW-0812">Transmembrane</keyword>
<comment type="function">
    <text evidence="10">Extracts misfolded glycoproteins, but not glycoproteins undergoing productive folding, from the calnexin cycle. It is directly involved in endoplasmic reticulum-associated degradation (ERAD) and targets misfolded glycoproteins for degradation in an N-glycan-independent manner, probably by forming a complex with SEL1L. It has low mannosidase activity, catalyzing mannose trimming from Man8GlcNAc2 to Man7GlcNAc2.</text>
</comment>
<dbReference type="GO" id="GO:1904154">
    <property type="term" value="P:positive regulation of retrograde protein transport, ER to cytosol"/>
    <property type="evidence" value="ECO:0007669"/>
    <property type="project" value="UniProtKB-ARBA"/>
</dbReference>
<dbReference type="PANTHER" id="PTHR45679:SF5">
    <property type="entry name" value="ER DEGRADATION-ENHANCING ALPHA-MANNOSIDASE-LIKE PROTEIN 1"/>
    <property type="match status" value="1"/>
</dbReference>
<keyword evidence="4" id="KW-0256">Endoplasmic reticulum</keyword>
<reference evidence="15 17" key="2">
    <citation type="journal article" date="2010" name="BMC Genomics">
        <title>Salmo salar and Esox lucius full-length cDNA sequences reveal changes in evolutionary pressures on a post-tetraploidization genome.</title>
        <authorList>
            <person name="Leong J.S."/>
            <person name="Jantzen S.G."/>
            <person name="von Schalburg K.R."/>
            <person name="Cooper G.A."/>
            <person name="Messmer A.M."/>
            <person name="Liao N.Y."/>
            <person name="Munro S."/>
            <person name="Moore R."/>
            <person name="Holt R.A."/>
            <person name="Jones S.J."/>
            <person name="Davidson W.S."/>
            <person name="Koop B.F."/>
        </authorList>
    </citation>
    <scope>NUCLEOTIDE SEQUENCE</scope>
    <source>
        <tissue evidence="15">Brain</tissue>
    </source>
</reference>
<dbReference type="KEGG" id="sasa:100380799"/>
<evidence type="ECO:0000256" key="1">
    <source>
        <dbReference type="ARBA" id="ARBA00004648"/>
    </source>
</evidence>
<dbReference type="InterPro" id="IPR012341">
    <property type="entry name" value="6hp_glycosidase-like_sf"/>
</dbReference>
<dbReference type="GO" id="GO:0005789">
    <property type="term" value="C:endoplasmic reticulum membrane"/>
    <property type="evidence" value="ECO:0007669"/>
    <property type="project" value="UniProtKB-SubCell"/>
</dbReference>
<evidence type="ECO:0000313" key="15">
    <source>
        <dbReference type="EMBL" id="ACN10709.1"/>
    </source>
</evidence>
<dbReference type="GO" id="GO:0005975">
    <property type="term" value="P:carbohydrate metabolic process"/>
    <property type="evidence" value="ECO:0007669"/>
    <property type="project" value="InterPro"/>
</dbReference>
<feature type="active site" evidence="11">
    <location>
        <position position="477"/>
    </location>
</feature>
<reference evidence="15" key="3">
    <citation type="submission" date="2010-08" db="EMBL/GenBank/DDBJ databases">
        <authorList>
            <consortium name="cGRASP (B.F. Koop &amp; W.S. Davidson)"/>
        </authorList>
    </citation>
    <scope>NUCLEOTIDE SEQUENCE</scope>
    <source>
        <tissue evidence="15">Brain</tissue>
    </source>
</reference>
<comment type="similarity">
    <text evidence="2 13">Belongs to the glycosyl hydrolase 47 family.</text>
</comment>
<comment type="subcellular location">
    <subcellularLocation>
        <location evidence="1">Endoplasmic reticulum membrane</location>
        <topology evidence="1">Single-pass type II membrane protein</topology>
    </subcellularLocation>
</comment>
<keyword evidence="6" id="KW-1133">Transmembrane helix</keyword>
<dbReference type="RefSeq" id="NP_001167392.1">
    <property type="nucleotide sequence ID" value="NM_001173921.1"/>
</dbReference>
<protein>
    <recommendedName>
        <fullName evidence="13">alpha-1,2-Mannosidase</fullName>
        <ecNumber evidence="13">3.2.1.-</ecNumber>
    </recommendedName>
</protein>
<dbReference type="Pfam" id="PF01532">
    <property type="entry name" value="Glyco_hydro_47"/>
    <property type="match status" value="1"/>
</dbReference>
<dbReference type="GO" id="GO:0004571">
    <property type="term" value="F:mannosyl-oligosaccharide 1,2-alpha-mannosidase activity"/>
    <property type="evidence" value="ECO:0007669"/>
    <property type="project" value="InterPro"/>
</dbReference>
<dbReference type="OrthoDB" id="8118055at2759"/>
<evidence type="ECO:0000256" key="3">
    <source>
        <dbReference type="ARBA" id="ARBA00022692"/>
    </source>
</evidence>
<evidence type="ECO:0000256" key="7">
    <source>
        <dbReference type="ARBA" id="ARBA00023136"/>
    </source>
</evidence>
<reference evidence="17" key="4">
    <citation type="submission" date="2025-04" db="UniProtKB">
        <authorList>
            <consortium name="RefSeq"/>
        </authorList>
    </citation>
    <scope>IDENTIFICATION</scope>
</reference>
<name>C0H9J0_SALSA</name>
<dbReference type="STRING" id="8030.ENSSSAP00000038873"/>
<dbReference type="EMBL" id="BT058996">
    <property type="protein sequence ID" value="ACN10709.1"/>
    <property type="molecule type" value="mRNA"/>
</dbReference>
<organism evidence="15">
    <name type="scientific">Salmo salar</name>
    <name type="common">Atlantic salmon</name>
    <dbReference type="NCBI Taxonomy" id="8030"/>
    <lineage>
        <taxon>Eukaryota</taxon>
        <taxon>Metazoa</taxon>
        <taxon>Chordata</taxon>
        <taxon>Craniata</taxon>
        <taxon>Vertebrata</taxon>
        <taxon>Euteleostomi</taxon>
        <taxon>Actinopterygii</taxon>
        <taxon>Neopterygii</taxon>
        <taxon>Teleostei</taxon>
        <taxon>Protacanthopterygii</taxon>
        <taxon>Salmoniformes</taxon>
        <taxon>Salmonidae</taxon>
        <taxon>Salmoninae</taxon>
        <taxon>Salmo</taxon>
    </lineage>
</organism>
<keyword evidence="9" id="KW-0834">Unfolded protein response</keyword>
<dbReference type="AlphaFoldDB" id="C0H9J0"/>
<dbReference type="SUPFAM" id="SSF48225">
    <property type="entry name" value="Seven-hairpin glycosidases"/>
    <property type="match status" value="1"/>
</dbReference>
<dbReference type="InterPro" id="IPR044674">
    <property type="entry name" value="EDEM1/2/3"/>
</dbReference>
<keyword evidence="13" id="KW-0378">Hydrolase</keyword>
<evidence type="ECO:0000256" key="8">
    <source>
        <dbReference type="ARBA" id="ARBA00023180"/>
    </source>
</evidence>
<evidence type="ECO:0000313" key="16">
    <source>
        <dbReference type="Proteomes" id="UP001652741"/>
    </source>
</evidence>
<dbReference type="GO" id="GO:1904380">
    <property type="term" value="P:endoplasmic reticulum mannose trimming"/>
    <property type="evidence" value="ECO:0007669"/>
    <property type="project" value="InterPro"/>
</dbReference>
<evidence type="ECO:0000256" key="10">
    <source>
        <dbReference type="ARBA" id="ARBA00060207"/>
    </source>
</evidence>
<evidence type="ECO:0000313" key="17">
    <source>
        <dbReference type="RefSeq" id="NP_001167392.1"/>
    </source>
</evidence>
<dbReference type="Proteomes" id="UP001652741">
    <property type="component" value="Chromosome ssa12"/>
</dbReference>
<dbReference type="PaxDb" id="8030-ENSSSAP00000038873"/>
<keyword evidence="8" id="KW-0325">Glycoprotein</keyword>
<evidence type="ECO:0000256" key="6">
    <source>
        <dbReference type="ARBA" id="ARBA00022989"/>
    </source>
</evidence>
<evidence type="ECO:0000256" key="5">
    <source>
        <dbReference type="ARBA" id="ARBA00022968"/>
    </source>
</evidence>
<keyword evidence="7" id="KW-0472">Membrane</keyword>
<dbReference type="PRINTS" id="PR00747">
    <property type="entry name" value="GLYHDRLASE47"/>
</dbReference>
<keyword evidence="12" id="KW-0479">Metal-binding</keyword>
<evidence type="ECO:0000256" key="14">
    <source>
        <dbReference type="SAM" id="MobiDB-lite"/>
    </source>
</evidence>
<evidence type="ECO:0000256" key="9">
    <source>
        <dbReference type="ARBA" id="ARBA00023230"/>
    </source>
</evidence>
<reference evidence="15" key="1">
    <citation type="submission" date="2009-02" db="EMBL/GenBank/DDBJ databases">
        <authorList>
            <consortium name="cGRASP (B.F. Koop &amp; W.S. Davidson)"/>
            <person name="Leong J."/>
            <person name="von Schalburg K."/>
            <person name="Cooper G."/>
            <person name="Moore R."/>
            <person name="Holt R."/>
            <person name="Davidson W.S."/>
            <person name="Koop B.F."/>
        </authorList>
    </citation>
    <scope>NUCLEOTIDE SEQUENCE</scope>
    <source>
        <tissue evidence="15">Brain</tissue>
    </source>
</reference>
<proteinExistence type="evidence at transcript level"/>
<dbReference type="PANTHER" id="PTHR45679">
    <property type="entry name" value="ER DEGRADATION-ENHANCING ALPHA-MANNOSIDASE-LIKE PROTEIN 2"/>
    <property type="match status" value="1"/>
</dbReference>
<dbReference type="InterPro" id="IPR001382">
    <property type="entry name" value="Glyco_hydro_47"/>
</dbReference>